<gene>
    <name evidence="10" type="ORF">HHUSO_G26142</name>
</gene>
<keyword evidence="7 9" id="KW-0472">Membrane</keyword>
<evidence type="ECO:0000313" key="11">
    <source>
        <dbReference type="Proteomes" id="UP001369086"/>
    </source>
</evidence>
<sequence length="255" mass="28562">MGQDINKNNIEEERLGNCQSDNAGQPSTGPAWTFREWEVTVLIYTPTDAEDRLPQTKRVFGLHAFGVSSVNISDLLDTLLYSVGLPPSSLQVVTMIKEDGIEEIKIDLGGEEQQNEDNSALPQNETIPLVENRDPKGVNAHLRVTFEDVIAEPQSIHSFDKVWLWSHALFEVSRLWFYRIISLILAVPVSLIAGILLAILSCLHIWCVMPCVRVFLINMPSIQTIWGSILDTAISPFFRSMGKCCSTINVHLSRD</sequence>
<evidence type="ECO:0000256" key="4">
    <source>
        <dbReference type="ARBA" id="ARBA00010988"/>
    </source>
</evidence>
<evidence type="ECO:0000256" key="3">
    <source>
        <dbReference type="ARBA" id="ARBA00004543"/>
    </source>
</evidence>
<evidence type="ECO:0000313" key="10">
    <source>
        <dbReference type="EMBL" id="KAK6474007.1"/>
    </source>
</evidence>
<dbReference type="EMBL" id="JAHFZB010000026">
    <property type="protein sequence ID" value="KAK6474007.1"/>
    <property type="molecule type" value="Genomic_DNA"/>
</dbReference>
<feature type="region of interest" description="Disordered" evidence="8">
    <location>
        <begin position="1"/>
        <end position="30"/>
    </location>
</feature>
<keyword evidence="9" id="KW-1133">Transmembrane helix</keyword>
<evidence type="ECO:0000256" key="9">
    <source>
        <dbReference type="SAM" id="Phobius"/>
    </source>
</evidence>
<comment type="similarity">
    <text evidence="4">Belongs to the caveolin family.</text>
</comment>
<evidence type="ECO:0000256" key="5">
    <source>
        <dbReference type="ARBA" id="ARBA00022475"/>
    </source>
</evidence>
<comment type="subcellular location">
    <subcellularLocation>
        <location evidence="1">Cell membrane</location>
        <topology evidence="1">Peripheral membrane protein</topology>
    </subcellularLocation>
    <subcellularLocation>
        <location evidence="2">Golgi apparatus membrane</location>
        <topology evidence="2">Peripheral membrane protein</topology>
    </subcellularLocation>
    <subcellularLocation>
        <location evidence="3">Membrane</location>
        <location evidence="3">Caveola</location>
        <topology evidence="3">Peripheral membrane protein</topology>
    </subcellularLocation>
</comment>
<proteinExistence type="inferred from homology"/>
<keyword evidence="9" id="KW-0812">Transmembrane</keyword>
<keyword evidence="6" id="KW-0333">Golgi apparatus</keyword>
<dbReference type="Pfam" id="PF01146">
    <property type="entry name" value="Caveolin"/>
    <property type="match status" value="1"/>
</dbReference>
<evidence type="ECO:0000256" key="7">
    <source>
        <dbReference type="ARBA" id="ARBA00023136"/>
    </source>
</evidence>
<dbReference type="PROSITE" id="PS01210">
    <property type="entry name" value="CAVEOLIN"/>
    <property type="match status" value="1"/>
</dbReference>
<evidence type="ECO:0000256" key="6">
    <source>
        <dbReference type="ARBA" id="ARBA00023034"/>
    </source>
</evidence>
<comment type="caution">
    <text evidence="10">The sequence shown here is derived from an EMBL/GenBank/DDBJ whole genome shotgun (WGS) entry which is preliminary data.</text>
</comment>
<dbReference type="PANTHER" id="PTHR10844:SF29">
    <property type="entry name" value="CAVEOLIN"/>
    <property type="match status" value="1"/>
</dbReference>
<accession>A0ABR0YN30</accession>
<organism evidence="10 11">
    <name type="scientific">Huso huso</name>
    <name type="common">Beluga</name>
    <name type="synonym">Acipenser huso</name>
    <dbReference type="NCBI Taxonomy" id="61971"/>
    <lineage>
        <taxon>Eukaryota</taxon>
        <taxon>Metazoa</taxon>
        <taxon>Chordata</taxon>
        <taxon>Craniata</taxon>
        <taxon>Vertebrata</taxon>
        <taxon>Euteleostomi</taxon>
        <taxon>Actinopterygii</taxon>
        <taxon>Chondrostei</taxon>
        <taxon>Acipenseriformes</taxon>
        <taxon>Acipenseridae</taxon>
        <taxon>Huso</taxon>
    </lineage>
</organism>
<evidence type="ECO:0000256" key="2">
    <source>
        <dbReference type="ARBA" id="ARBA00004395"/>
    </source>
</evidence>
<dbReference type="PANTHER" id="PTHR10844">
    <property type="entry name" value="CAVEOLIN"/>
    <property type="match status" value="1"/>
</dbReference>
<dbReference type="Proteomes" id="UP001369086">
    <property type="component" value="Unassembled WGS sequence"/>
</dbReference>
<feature type="compositionally biased region" description="Polar residues" evidence="8">
    <location>
        <begin position="17"/>
        <end position="30"/>
    </location>
</feature>
<name>A0ABR0YN30_HUSHU</name>
<protein>
    <submittedName>
        <fullName evidence="10">Caveolin-1-like</fullName>
    </submittedName>
</protein>
<dbReference type="InterPro" id="IPR018361">
    <property type="entry name" value="Caveolin_CS"/>
</dbReference>
<feature type="transmembrane region" description="Helical" evidence="9">
    <location>
        <begin position="176"/>
        <end position="206"/>
    </location>
</feature>
<keyword evidence="11" id="KW-1185">Reference proteome</keyword>
<reference evidence="10 11" key="1">
    <citation type="submission" date="2021-05" db="EMBL/GenBank/DDBJ databases">
        <authorList>
            <person name="Zahm M."/>
            <person name="Klopp C."/>
            <person name="Cabau C."/>
            <person name="Kuhl H."/>
            <person name="Suciu R."/>
            <person name="Ciorpac M."/>
            <person name="Holostenco D."/>
            <person name="Gessner J."/>
            <person name="Wuertz S."/>
            <person name="Hohne C."/>
            <person name="Stock M."/>
            <person name="Gislard M."/>
            <person name="Lluch J."/>
            <person name="Milhes M."/>
            <person name="Lampietro C."/>
            <person name="Lopez Roques C."/>
            <person name="Donnadieu C."/>
            <person name="Du K."/>
            <person name="Schartl M."/>
            <person name="Guiguen Y."/>
        </authorList>
    </citation>
    <scope>NUCLEOTIDE SEQUENCE [LARGE SCALE GENOMIC DNA]</scope>
    <source>
        <strain evidence="10">Hh-F2</strain>
        <tissue evidence="10">Blood</tissue>
    </source>
</reference>
<evidence type="ECO:0000256" key="1">
    <source>
        <dbReference type="ARBA" id="ARBA00004202"/>
    </source>
</evidence>
<keyword evidence="5" id="KW-1003">Cell membrane</keyword>
<dbReference type="InterPro" id="IPR001612">
    <property type="entry name" value="Caveolin"/>
</dbReference>
<evidence type="ECO:0000256" key="8">
    <source>
        <dbReference type="SAM" id="MobiDB-lite"/>
    </source>
</evidence>